<dbReference type="Gene3D" id="2.60.450.10">
    <property type="entry name" value="Lipopolysaccharide (LPS) transport protein A like domain"/>
    <property type="match status" value="1"/>
</dbReference>
<dbReference type="GO" id="GO:0030288">
    <property type="term" value="C:outer membrane-bounded periplasmic space"/>
    <property type="evidence" value="ECO:0007669"/>
    <property type="project" value="TreeGrafter"/>
</dbReference>
<dbReference type="GO" id="GO:0015920">
    <property type="term" value="P:lipopolysaccharide transport"/>
    <property type="evidence" value="ECO:0007669"/>
    <property type="project" value="TreeGrafter"/>
</dbReference>
<dbReference type="OrthoDB" id="5453241at2"/>
<dbReference type="AlphaFoldDB" id="A0A0G3EIR3"/>
<dbReference type="STRING" id="1307763.L21SP4_00789"/>
<dbReference type="PANTHER" id="PTHR36504">
    <property type="entry name" value="LIPOPOLYSACCHARIDE EXPORT SYSTEM PROTEIN LPTA"/>
    <property type="match status" value="1"/>
</dbReference>
<reference evidence="5" key="1">
    <citation type="submission" date="2015-02" db="EMBL/GenBank/DDBJ databases">
        <title>Description and complete genome sequence of the first cultured representative of the subdivision 5 of the Verrucomicrobia phylum.</title>
        <authorList>
            <person name="Spring S."/>
            <person name="Bunk B."/>
            <person name="Sproer C."/>
            <person name="Klenk H.-P."/>
        </authorList>
    </citation>
    <scope>NUCLEOTIDE SEQUENCE [LARGE SCALE GENOMIC DNA]</scope>
    <source>
        <strain evidence="5">L21-Fru-AB</strain>
    </source>
</reference>
<accession>A0A0G3EIR3</accession>
<dbReference type="RefSeq" id="WP_052881421.1">
    <property type="nucleotide sequence ID" value="NZ_CP010904.1"/>
</dbReference>
<evidence type="ECO:0000313" key="4">
    <source>
        <dbReference type="EMBL" id="AKJ64054.1"/>
    </source>
</evidence>
<dbReference type="Pfam" id="PF03968">
    <property type="entry name" value="LptD_N"/>
    <property type="match status" value="1"/>
</dbReference>
<evidence type="ECO:0000256" key="1">
    <source>
        <dbReference type="ARBA" id="ARBA00022729"/>
    </source>
</evidence>
<feature type="chain" id="PRO_5005184247" evidence="2">
    <location>
        <begin position="21"/>
        <end position="153"/>
    </location>
</feature>
<dbReference type="Proteomes" id="UP000035268">
    <property type="component" value="Chromosome"/>
</dbReference>
<evidence type="ECO:0000313" key="5">
    <source>
        <dbReference type="Proteomes" id="UP000035268"/>
    </source>
</evidence>
<organism evidence="4 5">
    <name type="scientific">Kiritimatiella glycovorans</name>
    <dbReference type="NCBI Taxonomy" id="1307763"/>
    <lineage>
        <taxon>Bacteria</taxon>
        <taxon>Pseudomonadati</taxon>
        <taxon>Kiritimatiellota</taxon>
        <taxon>Kiritimatiellia</taxon>
        <taxon>Kiritimatiellales</taxon>
        <taxon>Kiritimatiellaceae</taxon>
        <taxon>Kiritimatiella</taxon>
    </lineage>
</organism>
<reference evidence="4 5" key="2">
    <citation type="journal article" date="2016" name="ISME J.">
        <title>Characterization of the first cultured representative of Verrucomicrobia subdivision 5 indicates the proposal of a novel phylum.</title>
        <authorList>
            <person name="Spring S."/>
            <person name="Bunk B."/>
            <person name="Sproer C."/>
            <person name="Schumann P."/>
            <person name="Rohde M."/>
            <person name="Tindall B.J."/>
            <person name="Klenk H.P."/>
        </authorList>
    </citation>
    <scope>NUCLEOTIDE SEQUENCE [LARGE SCALE GENOMIC DNA]</scope>
    <source>
        <strain evidence="4 5">L21-Fru-AB</strain>
    </source>
</reference>
<feature type="domain" description="Organic solvent tolerance-like N-terminal" evidence="3">
    <location>
        <begin position="24"/>
        <end position="128"/>
    </location>
</feature>
<sequence precursor="true">MKKTITGLFLAALLAGGVRAASTEITAERLDFNYEEHRAVFQDNVRVVDPEMEMTCSTLTVHFTPGGGVRTIEARGEVEIVQENRRAEAGRVTYDAESGEFVLRDDPKVMRDQDVLEGEVIRFWRDENRMVCESGARLKLFLDRDDSGFDLDR</sequence>
<gene>
    <name evidence="4" type="ORF">L21SP4_00789</name>
</gene>
<dbReference type="InterPro" id="IPR005653">
    <property type="entry name" value="OstA-like_N"/>
</dbReference>
<dbReference type="EMBL" id="CP010904">
    <property type="protein sequence ID" value="AKJ64054.1"/>
    <property type="molecule type" value="Genomic_DNA"/>
</dbReference>
<feature type="signal peptide" evidence="2">
    <location>
        <begin position="1"/>
        <end position="20"/>
    </location>
</feature>
<evidence type="ECO:0000259" key="3">
    <source>
        <dbReference type="Pfam" id="PF03968"/>
    </source>
</evidence>
<name>A0A0G3EIR3_9BACT</name>
<dbReference type="PANTHER" id="PTHR36504:SF1">
    <property type="entry name" value="LIPOPOLYSACCHARIDE EXPORT SYSTEM PROTEIN LPTA"/>
    <property type="match status" value="1"/>
</dbReference>
<evidence type="ECO:0000256" key="2">
    <source>
        <dbReference type="SAM" id="SignalP"/>
    </source>
</evidence>
<dbReference type="GO" id="GO:0009279">
    <property type="term" value="C:cell outer membrane"/>
    <property type="evidence" value="ECO:0007669"/>
    <property type="project" value="TreeGrafter"/>
</dbReference>
<dbReference type="GO" id="GO:0017089">
    <property type="term" value="F:glycolipid transfer activity"/>
    <property type="evidence" value="ECO:0007669"/>
    <property type="project" value="TreeGrafter"/>
</dbReference>
<proteinExistence type="predicted"/>
<keyword evidence="1 2" id="KW-0732">Signal</keyword>
<dbReference type="KEGG" id="vbl:L21SP4_00789"/>
<keyword evidence="5" id="KW-1185">Reference proteome</keyword>
<protein>
    <submittedName>
        <fullName evidence="4">Lipopolysaccharide transport periplasmic protein LptA</fullName>
    </submittedName>
</protein>
<dbReference type="InterPro" id="IPR052037">
    <property type="entry name" value="LPS_export_LptA"/>
</dbReference>